<comment type="caution">
    <text evidence="1">The sequence shown here is derived from an EMBL/GenBank/DDBJ whole genome shotgun (WGS) entry which is preliminary data.</text>
</comment>
<dbReference type="Proteomes" id="UP000003741">
    <property type="component" value="Unassembled WGS sequence"/>
</dbReference>
<dbReference type="OrthoDB" id="9901077at2"/>
<dbReference type="AlphaFoldDB" id="I8VQC0"/>
<reference evidence="1 2" key="1">
    <citation type="submission" date="2012-02" db="EMBL/GenBank/DDBJ databases">
        <title>The Genome Sequence of Bacteroides cellulosilyticus CL02T12C19.</title>
        <authorList>
            <consortium name="The Broad Institute Genome Sequencing Platform"/>
            <person name="Earl A."/>
            <person name="Ward D."/>
            <person name="Feldgarden M."/>
            <person name="Gevers D."/>
            <person name="Zitomersky N.L."/>
            <person name="Coyne M.J."/>
            <person name="Comstock L.E."/>
            <person name="Young S.K."/>
            <person name="Zeng Q."/>
            <person name="Gargeya S."/>
            <person name="Fitzgerald M."/>
            <person name="Haas B."/>
            <person name="Abouelleil A."/>
            <person name="Alvarado L."/>
            <person name="Arachchi H.M."/>
            <person name="Berlin A."/>
            <person name="Chapman S.B."/>
            <person name="Gearin G."/>
            <person name="Goldberg J."/>
            <person name="Griggs A."/>
            <person name="Gujja S."/>
            <person name="Hansen M."/>
            <person name="Heiman D."/>
            <person name="Howarth C."/>
            <person name="Larimer J."/>
            <person name="Lui A."/>
            <person name="MacDonald P.J.P."/>
            <person name="McCowen C."/>
            <person name="Montmayeur A."/>
            <person name="Murphy C."/>
            <person name="Neiman D."/>
            <person name="Pearson M."/>
            <person name="Priest M."/>
            <person name="Roberts A."/>
            <person name="Saif S."/>
            <person name="Shea T."/>
            <person name="Sisk P."/>
            <person name="Stolte C."/>
            <person name="Sykes S."/>
            <person name="Wortman J."/>
            <person name="Nusbaum C."/>
            <person name="Birren B."/>
        </authorList>
    </citation>
    <scope>NUCLEOTIDE SEQUENCE [LARGE SCALE GENOMIC DNA]</scope>
    <source>
        <strain evidence="1 2">CL02T12C19</strain>
    </source>
</reference>
<evidence type="ECO:0000313" key="1">
    <source>
        <dbReference type="EMBL" id="EIY27582.1"/>
    </source>
</evidence>
<dbReference type="EMBL" id="AGXG01000083">
    <property type="protein sequence ID" value="EIY27582.1"/>
    <property type="molecule type" value="Genomic_DNA"/>
</dbReference>
<name>I8VQC0_9BACE</name>
<keyword evidence="2" id="KW-1185">Reference proteome</keyword>
<proteinExistence type="predicted"/>
<evidence type="ECO:0000313" key="2">
    <source>
        <dbReference type="Proteomes" id="UP000003741"/>
    </source>
</evidence>
<organism evidence="1 2">
    <name type="scientific">Bacteroides cellulosilyticus CL02T12C19</name>
    <dbReference type="NCBI Taxonomy" id="997874"/>
    <lineage>
        <taxon>Bacteria</taxon>
        <taxon>Pseudomonadati</taxon>
        <taxon>Bacteroidota</taxon>
        <taxon>Bacteroidia</taxon>
        <taxon>Bacteroidales</taxon>
        <taxon>Bacteroidaceae</taxon>
        <taxon>Bacteroides</taxon>
    </lineage>
</organism>
<dbReference type="PATRIC" id="fig|997874.3.peg.3928"/>
<accession>I8VQC0</accession>
<dbReference type="HOGENOM" id="CLU_1977177_0_0_10"/>
<sequence length="126" mass="14043">MRIYNPQKQVVRVTIEDQNTGLIMENTVKFSIAESDCNEVCELIESTFTENVLPTIAGAREIGKNRSVKIDVSELDSSGVKLRKVSRTINLQRVNATEVGERLINAVNSAEQQAIIQQANNILKIE</sequence>
<protein>
    <submittedName>
        <fullName evidence="1">Uncharacterized protein</fullName>
    </submittedName>
</protein>
<gene>
    <name evidence="1" type="ORF">HMPREF1062_03837</name>
</gene>